<keyword evidence="2" id="KW-1185">Reference proteome</keyword>
<dbReference type="Proteomes" id="UP001281147">
    <property type="component" value="Unassembled WGS sequence"/>
</dbReference>
<evidence type="ECO:0000313" key="2">
    <source>
        <dbReference type="Proteomes" id="UP001281147"/>
    </source>
</evidence>
<accession>A0ACC3NEH9</accession>
<comment type="caution">
    <text evidence="1">The sequence shown here is derived from an EMBL/GenBank/DDBJ whole genome shotgun (WGS) entry which is preliminary data.</text>
</comment>
<dbReference type="EMBL" id="JAUTXU010000051">
    <property type="protein sequence ID" value="KAK3715125.1"/>
    <property type="molecule type" value="Genomic_DNA"/>
</dbReference>
<sequence>MLGRTVGLAALCALGTSAILLPPGIATDKPLAPNIIVSPKRQVLELPCSACAFTAEKQEVDEFSGQSDEPFWIQGGGYKLVLDFSVSDDGQRLQLNGEAIYPPQFHRDAYFEGRPIYVDQVPAYFSSLDAAPDAARRVPLEITSSSLKIGALPAAVQIRFQIIGLEKQPMDLDEVEIYLLETGDGELLILRLDNAASPTFTPFPAPPSPHTPRPTVDLDDVEGCSRLPPPVCRFKKMIEAKLEAMRHGRYGLSRPCSGAHGPPFGPFSGARPQNVDSHREPGFPHGRPHHIRPFGTSHYGHHREGLHALARGIIAVLIPVMAGITVGLSVSLLGLLAGRLVGWTWSQLTPARQRRHHKLDRQQRRAEEGKILLSEDDMEPLPVYEEAPPYEVYGSNQK</sequence>
<protein>
    <submittedName>
        <fullName evidence="1">Uncharacterized protein</fullName>
    </submittedName>
</protein>
<gene>
    <name evidence="1" type="ORF">LTR37_007335</name>
</gene>
<organism evidence="1 2">
    <name type="scientific">Vermiconidia calcicola</name>
    <dbReference type="NCBI Taxonomy" id="1690605"/>
    <lineage>
        <taxon>Eukaryota</taxon>
        <taxon>Fungi</taxon>
        <taxon>Dikarya</taxon>
        <taxon>Ascomycota</taxon>
        <taxon>Pezizomycotina</taxon>
        <taxon>Dothideomycetes</taxon>
        <taxon>Dothideomycetidae</taxon>
        <taxon>Mycosphaerellales</taxon>
        <taxon>Extremaceae</taxon>
        <taxon>Vermiconidia</taxon>
    </lineage>
</organism>
<name>A0ACC3NEH9_9PEZI</name>
<proteinExistence type="predicted"/>
<reference evidence="1" key="1">
    <citation type="submission" date="2023-07" db="EMBL/GenBank/DDBJ databases">
        <title>Black Yeasts Isolated from many extreme environments.</title>
        <authorList>
            <person name="Coleine C."/>
            <person name="Stajich J.E."/>
            <person name="Selbmann L."/>
        </authorList>
    </citation>
    <scope>NUCLEOTIDE SEQUENCE</scope>
    <source>
        <strain evidence="1">CCFEE 5714</strain>
    </source>
</reference>
<evidence type="ECO:0000313" key="1">
    <source>
        <dbReference type="EMBL" id="KAK3715125.1"/>
    </source>
</evidence>